<comment type="catalytic activity">
    <reaction evidence="1">
        <text>ATP + protein L-histidine = ADP + protein N-phospho-L-histidine.</text>
        <dbReference type="EC" id="2.7.13.3"/>
    </reaction>
</comment>
<feature type="region of interest" description="Disordered" evidence="6">
    <location>
        <begin position="373"/>
        <end position="438"/>
    </location>
</feature>
<dbReference type="InterPro" id="IPR036890">
    <property type="entry name" value="HATPase_C_sf"/>
</dbReference>
<dbReference type="GO" id="GO:0016301">
    <property type="term" value="F:kinase activity"/>
    <property type="evidence" value="ECO:0007669"/>
    <property type="project" value="UniProtKB-KW"/>
</dbReference>
<dbReference type="EMBL" id="JACYXC010000001">
    <property type="protein sequence ID" value="MBH5333642.1"/>
    <property type="molecule type" value="Genomic_DNA"/>
</dbReference>
<evidence type="ECO:0000256" key="3">
    <source>
        <dbReference type="ARBA" id="ARBA00022553"/>
    </source>
</evidence>
<comment type="caution">
    <text evidence="7">The sequence shown here is derived from an EMBL/GenBank/DDBJ whole genome shotgun (WGS) entry which is preliminary data.</text>
</comment>
<dbReference type="EC" id="2.7.13.3" evidence="2"/>
<accession>A0ABS0NEP1</accession>
<keyword evidence="3" id="KW-0597">Phosphoprotein</keyword>
<dbReference type="PANTHER" id="PTHR45436:SF5">
    <property type="entry name" value="SENSOR HISTIDINE KINASE TRCS"/>
    <property type="match status" value="1"/>
</dbReference>
<evidence type="ECO:0000313" key="8">
    <source>
        <dbReference type="Proteomes" id="UP000807371"/>
    </source>
</evidence>
<reference evidence="7 8" key="1">
    <citation type="submission" date="2020-09" db="EMBL/GenBank/DDBJ databases">
        <title>Biosynthesis of the nuclear factor of activated T cells inhibitor NFAT-133 and its congeners in Streptomyces pactum.</title>
        <authorList>
            <person name="Zhou W."/>
            <person name="Posri P."/>
            <person name="Abugrain M.E."/>
            <person name="Weisberg A.J."/>
            <person name="Chang J.H."/>
            <person name="Mahmud T."/>
        </authorList>
    </citation>
    <scope>NUCLEOTIDE SEQUENCE [LARGE SCALE GENOMIC DNA]</scope>
    <source>
        <strain evidence="7 8">ATCC 27456</strain>
    </source>
</reference>
<sequence length="467" mass="49933">MINANVLFEMALGGGLVAASGALVAQARGKQAALRARQAAEAEVSRVRAAAELSVRQVRQAAAEEAEALRRQAATDREWRQAALAETQHLVERRLPRLVDVEARRHPGVEVPGPSQALLRGSPWEDLHQAALDLVREAVETTRASVGRSARAGVRGVADEAQTFLTKLQMKIDEELGKHPHATAYHQSLIEIDHFATRSLHTLQRLRVLAGSWPGTQRANASIREIVESARGRVGPYERVEYTYRPDVGELFVEGRVVEPIVVALAELMINATMYSSDTVSVYAQQVPAGCRIVVEDTGLGMNAFQLADAERLLSSRTLLDVTALEDERKLGFAVIGRLTHDYGFRVDVGAPSASGGVKAVLLVPTALMGEAPERGEASPVPLEEPGPAPAAAAPAAPPAGAPPQTTVSGLPKRQPKQLMTLPPSGPSQEAVTDTADAHDLADGFEQIRRALSTGYAQNDTDTGGFQ</sequence>
<evidence type="ECO:0000256" key="5">
    <source>
        <dbReference type="ARBA" id="ARBA00022777"/>
    </source>
</evidence>
<protein>
    <recommendedName>
        <fullName evidence="2">histidine kinase</fullName>
        <ecNumber evidence="2">2.7.13.3</ecNumber>
    </recommendedName>
</protein>
<evidence type="ECO:0000256" key="6">
    <source>
        <dbReference type="SAM" id="MobiDB-lite"/>
    </source>
</evidence>
<dbReference type="Proteomes" id="UP000807371">
    <property type="component" value="Unassembled WGS sequence"/>
</dbReference>
<keyword evidence="4" id="KW-0808">Transferase</keyword>
<evidence type="ECO:0000256" key="2">
    <source>
        <dbReference type="ARBA" id="ARBA00012438"/>
    </source>
</evidence>
<keyword evidence="5 7" id="KW-0418">Kinase</keyword>
<gene>
    <name evidence="7" type="ORF">IHE55_01995</name>
</gene>
<dbReference type="InterPro" id="IPR050428">
    <property type="entry name" value="TCS_sensor_his_kinase"/>
</dbReference>
<evidence type="ECO:0000256" key="4">
    <source>
        <dbReference type="ARBA" id="ARBA00022679"/>
    </source>
</evidence>
<keyword evidence="8" id="KW-1185">Reference proteome</keyword>
<evidence type="ECO:0000313" key="7">
    <source>
        <dbReference type="EMBL" id="MBH5333642.1"/>
    </source>
</evidence>
<dbReference type="Gene3D" id="3.30.565.10">
    <property type="entry name" value="Histidine kinase-like ATPase, C-terminal domain"/>
    <property type="match status" value="1"/>
</dbReference>
<dbReference type="SUPFAM" id="SSF55874">
    <property type="entry name" value="ATPase domain of HSP90 chaperone/DNA topoisomerase II/histidine kinase"/>
    <property type="match status" value="1"/>
</dbReference>
<organism evidence="7 8">
    <name type="scientific">Streptomyces pactum</name>
    <dbReference type="NCBI Taxonomy" id="68249"/>
    <lineage>
        <taxon>Bacteria</taxon>
        <taxon>Bacillati</taxon>
        <taxon>Actinomycetota</taxon>
        <taxon>Actinomycetes</taxon>
        <taxon>Kitasatosporales</taxon>
        <taxon>Streptomycetaceae</taxon>
        <taxon>Streptomyces</taxon>
    </lineage>
</organism>
<name>A0ABS0NEP1_9ACTN</name>
<proteinExistence type="predicted"/>
<dbReference type="PANTHER" id="PTHR45436">
    <property type="entry name" value="SENSOR HISTIDINE KINASE YKOH"/>
    <property type="match status" value="1"/>
</dbReference>
<evidence type="ECO:0000256" key="1">
    <source>
        <dbReference type="ARBA" id="ARBA00000085"/>
    </source>
</evidence>
<dbReference type="RefSeq" id="WP_197987432.1">
    <property type="nucleotide sequence ID" value="NZ_JACYXC010000001.1"/>
</dbReference>